<dbReference type="Proteomes" id="UP001443914">
    <property type="component" value="Unassembled WGS sequence"/>
</dbReference>
<name>A0AAW1KWJ8_SAPOF</name>
<evidence type="ECO:0000259" key="1">
    <source>
        <dbReference type="Pfam" id="PF07734"/>
    </source>
</evidence>
<evidence type="ECO:0000313" key="2">
    <source>
        <dbReference type="EMBL" id="KAK9727066.1"/>
    </source>
</evidence>
<dbReference type="InterPro" id="IPR017451">
    <property type="entry name" value="F-box-assoc_interact_dom"/>
</dbReference>
<dbReference type="InterPro" id="IPR006527">
    <property type="entry name" value="F-box-assoc_dom_typ1"/>
</dbReference>
<organism evidence="2 3">
    <name type="scientific">Saponaria officinalis</name>
    <name type="common">Common soapwort</name>
    <name type="synonym">Lychnis saponaria</name>
    <dbReference type="NCBI Taxonomy" id="3572"/>
    <lineage>
        <taxon>Eukaryota</taxon>
        <taxon>Viridiplantae</taxon>
        <taxon>Streptophyta</taxon>
        <taxon>Embryophyta</taxon>
        <taxon>Tracheophyta</taxon>
        <taxon>Spermatophyta</taxon>
        <taxon>Magnoliopsida</taxon>
        <taxon>eudicotyledons</taxon>
        <taxon>Gunneridae</taxon>
        <taxon>Pentapetalae</taxon>
        <taxon>Caryophyllales</taxon>
        <taxon>Caryophyllaceae</taxon>
        <taxon>Caryophylleae</taxon>
        <taxon>Saponaria</taxon>
    </lineage>
</organism>
<accession>A0AAW1KWJ8</accession>
<dbReference type="AlphaFoldDB" id="A0AAW1KWJ8"/>
<dbReference type="PANTHER" id="PTHR31672">
    <property type="entry name" value="BNACNNG10540D PROTEIN"/>
    <property type="match status" value="1"/>
</dbReference>
<dbReference type="NCBIfam" id="TIGR01640">
    <property type="entry name" value="F_box_assoc_1"/>
    <property type="match status" value="1"/>
</dbReference>
<protein>
    <recommendedName>
        <fullName evidence="1">F-box associated beta-propeller type 1 domain-containing protein</fullName>
    </recommendedName>
</protein>
<sequence length="319" mass="37122">MIRQGKSLTLPIPVVTCERSCAIGFGFDHHCLDYKVVRIGIILGFNACWADVYVVRAGEWKKVIGSILRPASKITGEGVYMNNSIHWIIKFTKSSNGQNCEEYSILTYNLSTEVFSEMGIREIMGHKFMSLTKLTFNGDEKLVLYHDDQYFDFYVWVMKEYGVVDSWREICILGSKSQDYIKVLHTRKNGEIVFSTTQGGIFSCEIEEDINEKTNVKVIQDHGMQFDYIGPFVRSLVFVEQHCVGLLCDKRISFNDMEEEGEEDYDDKKRKIGKQTSRWVVNKRTIEEVRRQIIELKEDFQEDDYKSDQEDIINIVYHN</sequence>
<dbReference type="PANTHER" id="PTHR31672:SF13">
    <property type="entry name" value="F-BOX PROTEIN CPR30-LIKE"/>
    <property type="match status" value="1"/>
</dbReference>
<dbReference type="InterPro" id="IPR050796">
    <property type="entry name" value="SCF_F-box_component"/>
</dbReference>
<dbReference type="Pfam" id="PF07734">
    <property type="entry name" value="FBA_1"/>
    <property type="match status" value="1"/>
</dbReference>
<gene>
    <name evidence="2" type="ORF">RND81_05G255900</name>
</gene>
<evidence type="ECO:0000313" key="3">
    <source>
        <dbReference type="Proteomes" id="UP001443914"/>
    </source>
</evidence>
<keyword evidence="3" id="KW-1185">Reference proteome</keyword>
<dbReference type="EMBL" id="JBDFQZ010000005">
    <property type="protein sequence ID" value="KAK9727066.1"/>
    <property type="molecule type" value="Genomic_DNA"/>
</dbReference>
<reference evidence="2" key="1">
    <citation type="submission" date="2024-03" db="EMBL/GenBank/DDBJ databases">
        <title>WGS assembly of Saponaria officinalis var. Norfolk2.</title>
        <authorList>
            <person name="Jenkins J."/>
            <person name="Shu S."/>
            <person name="Grimwood J."/>
            <person name="Barry K."/>
            <person name="Goodstein D."/>
            <person name="Schmutz J."/>
            <person name="Leebens-Mack J."/>
            <person name="Osbourn A."/>
        </authorList>
    </citation>
    <scope>NUCLEOTIDE SEQUENCE [LARGE SCALE GENOMIC DNA]</scope>
    <source>
        <strain evidence="2">JIC</strain>
    </source>
</reference>
<proteinExistence type="predicted"/>
<comment type="caution">
    <text evidence="2">The sequence shown here is derived from an EMBL/GenBank/DDBJ whole genome shotgun (WGS) entry which is preliminary data.</text>
</comment>
<feature type="domain" description="F-box associated beta-propeller type 1" evidence="1">
    <location>
        <begin position="19"/>
        <end position="208"/>
    </location>
</feature>